<dbReference type="SUPFAM" id="SSF49373">
    <property type="entry name" value="Invasin/intimin cell-adhesion fragments"/>
    <property type="match status" value="1"/>
</dbReference>
<comment type="caution">
    <text evidence="2">The sequence shown here is derived from an EMBL/GenBank/DDBJ whole genome shotgun (WGS) entry which is preliminary data.</text>
</comment>
<dbReference type="NCBIfam" id="TIGR04183">
    <property type="entry name" value="Por_Secre_tail"/>
    <property type="match status" value="1"/>
</dbReference>
<organism evidence="2 3">
    <name type="scientific">Nemorincola caseinilytica</name>
    <dbReference type="NCBI Taxonomy" id="2054315"/>
    <lineage>
        <taxon>Bacteria</taxon>
        <taxon>Pseudomonadati</taxon>
        <taxon>Bacteroidota</taxon>
        <taxon>Chitinophagia</taxon>
        <taxon>Chitinophagales</taxon>
        <taxon>Chitinophagaceae</taxon>
        <taxon>Nemorincola</taxon>
    </lineage>
</organism>
<dbReference type="Gene3D" id="2.60.40.1080">
    <property type="match status" value="1"/>
</dbReference>
<reference evidence="3" key="1">
    <citation type="journal article" date="2019" name="Int. J. Syst. Evol. Microbiol.">
        <title>The Global Catalogue of Microorganisms (GCM) 10K type strain sequencing project: providing services to taxonomists for standard genome sequencing and annotation.</title>
        <authorList>
            <consortium name="The Broad Institute Genomics Platform"/>
            <consortium name="The Broad Institute Genome Sequencing Center for Infectious Disease"/>
            <person name="Wu L."/>
            <person name="Ma J."/>
        </authorList>
    </citation>
    <scope>NUCLEOTIDE SEQUENCE [LARGE SCALE GENOMIC DNA]</scope>
    <source>
        <strain evidence="3">JCM 32105</strain>
    </source>
</reference>
<dbReference type="Proteomes" id="UP001500067">
    <property type="component" value="Unassembled WGS sequence"/>
</dbReference>
<dbReference type="InterPro" id="IPR013783">
    <property type="entry name" value="Ig-like_fold"/>
</dbReference>
<dbReference type="Pfam" id="PF02368">
    <property type="entry name" value="Big_2"/>
    <property type="match status" value="1"/>
</dbReference>
<accession>A0ABP8N2Y2</accession>
<evidence type="ECO:0000259" key="1">
    <source>
        <dbReference type="Pfam" id="PF02368"/>
    </source>
</evidence>
<proteinExistence type="predicted"/>
<feature type="domain" description="BIG2" evidence="1">
    <location>
        <begin position="248"/>
        <end position="310"/>
    </location>
</feature>
<name>A0ABP8N2Y2_9BACT</name>
<protein>
    <recommendedName>
        <fullName evidence="1">BIG2 domain-containing protein</fullName>
    </recommendedName>
</protein>
<dbReference type="EMBL" id="BAABFA010000004">
    <property type="protein sequence ID" value="GAA4460392.1"/>
    <property type="molecule type" value="Genomic_DNA"/>
</dbReference>
<gene>
    <name evidence="2" type="ORF">GCM10023093_02930</name>
</gene>
<evidence type="ECO:0000313" key="3">
    <source>
        <dbReference type="Proteomes" id="UP001500067"/>
    </source>
</evidence>
<keyword evidence="3" id="KW-1185">Reference proteome</keyword>
<dbReference type="InterPro" id="IPR008964">
    <property type="entry name" value="Invasin/intimin_cell_adhesion"/>
</dbReference>
<evidence type="ECO:0000313" key="2">
    <source>
        <dbReference type="EMBL" id="GAA4460392.1"/>
    </source>
</evidence>
<dbReference type="Gene3D" id="2.60.40.10">
    <property type="entry name" value="Immunoglobulins"/>
    <property type="match status" value="2"/>
</dbReference>
<dbReference type="InterPro" id="IPR003343">
    <property type="entry name" value="Big_2"/>
</dbReference>
<sequence>MLAIPVVANATTASVTRTSTNNIICTNYAAAGLSPKWTALNTIGIDEVDTYGFGNTGSTFFISIRIDAPAGWEFNSAHIPAISVSTGDLEGSSTIASFTSAAITINVSGTGDMALDHIRVNDLQARPATTSPSAGNVTISVLSGTIIGIAGGESLGTLTPETAVAGTASVSVGATATAICAGEHVTFTATPTNGGLAPSYQWRINGADVPGATFDAYTSSALADGDEVDVVMTGYGCITSPNAVSGITTMTITPSPAVITGTTAICLHDVTSLGSSPTGGTWSSSDMAVGTVSTTGEVTGLSAGTTTITYELASGCKATADVTVSDPPEAFAVTGIGSYCAGGTGLAIGLDNSATATTYDLYDGSGYISSEVGTGAAISFGTYTAAGTYTVTALNIAGCAADMTGSAVITIIPLSTPAVSVTSTPGDTVCSGTAVTFTATPVSGGTAPTYAWSVNSMPMGTGDTYSYTPANGDVVNVVLTSNVVCPTTTTATDGVTMVVVPYQAPAVTIAATNTRVCQHTPVIYSVAGTAYGGAGPVYTWYKGATSTGITGPVYTYAPANGDVVSVRLNSNYRCTSSNNVASNAITMYVDSVYAPSVSISANTGLNIAAGERVTFTAATASAGATPGYQWVKNKTAIPGATAATYTTAALANNDSITCVVWGSGLCSYHSFNSVKMKVAAGIDQVGPGLTGISLSPNPNNGSFYLKGSLNTGTDTEVWLEVTNMMGQVIYSTSTITNDGNIDTYVQPADIWPDGMYILSVRTATANSAIRFTKQH</sequence>
<dbReference type="InterPro" id="IPR026444">
    <property type="entry name" value="Secre_tail"/>
</dbReference>